<dbReference type="Proteomes" id="UP000824782">
    <property type="component" value="Unassembled WGS sequence"/>
</dbReference>
<comment type="subunit">
    <text evidence="3">Component of the nexin-dynein regulatory complex (N-DRC).</text>
</comment>
<accession>A0AAV7BB69</accession>
<dbReference type="PANTHER" id="PTHR28656">
    <property type="entry name" value="COILED-COIL DOMAIN-CONTAINING PROTEIN 153"/>
    <property type="match status" value="1"/>
</dbReference>
<evidence type="ECO:0000256" key="8">
    <source>
        <dbReference type="ARBA" id="ARBA00023212"/>
    </source>
</evidence>
<evidence type="ECO:0000256" key="6">
    <source>
        <dbReference type="ARBA" id="ARBA00023054"/>
    </source>
</evidence>
<evidence type="ECO:0000256" key="11">
    <source>
        <dbReference type="ARBA" id="ARBA00044800"/>
    </source>
</evidence>
<feature type="coiled-coil region" evidence="12">
    <location>
        <begin position="50"/>
        <end position="159"/>
    </location>
</feature>
<comment type="function">
    <text evidence="1">Component of the nexin-dynein regulatory complex (N-DRC), a key regulator of ciliary/flagellar motility which maintains the alignment and integrity of the distal axoneme and regulates microtubule sliding in motile axonemes.</text>
</comment>
<evidence type="ECO:0000256" key="13">
    <source>
        <dbReference type="SAM" id="MobiDB-lite"/>
    </source>
</evidence>
<evidence type="ECO:0000256" key="5">
    <source>
        <dbReference type="ARBA" id="ARBA00022846"/>
    </source>
</evidence>
<dbReference type="EMBL" id="WNYA01000006">
    <property type="protein sequence ID" value="KAG8569769.1"/>
    <property type="molecule type" value="Genomic_DNA"/>
</dbReference>
<evidence type="ECO:0000256" key="3">
    <source>
        <dbReference type="ARBA" id="ARBA00011248"/>
    </source>
</evidence>
<dbReference type="PANTHER" id="PTHR28656:SF1">
    <property type="entry name" value="COILED-COIL DOMAIN-CONTAINING PROTEIN 153"/>
    <property type="match status" value="1"/>
</dbReference>
<evidence type="ECO:0000256" key="7">
    <source>
        <dbReference type="ARBA" id="ARBA00023069"/>
    </source>
</evidence>
<evidence type="ECO:0000256" key="10">
    <source>
        <dbReference type="ARBA" id="ARBA00044754"/>
    </source>
</evidence>
<proteinExistence type="inferred from homology"/>
<protein>
    <recommendedName>
        <fullName evidence="11">Dynein regulatory complex protein 12</fullName>
    </recommendedName>
</protein>
<sequence>MPPKLKVKSLKKKKGTKPKDGAGSVEEKFRKATLEVDVLQDHLALQRQVTRQAQQRKYELRGKVQELQEDVQDERDEKQAIYSEMTRQHRDLEQQSSARIQHLEGEVAELKLQLSESQQAYESLSEESERVTKEKEAEIEELKKQVESMETEYEHILHSSLDQILSKLALAGQQWEKEALTIHQQYKRMLQDCGLNPLDI</sequence>
<keyword evidence="5" id="KW-0282">Flagellum</keyword>
<feature type="region of interest" description="Disordered" evidence="13">
    <location>
        <begin position="1"/>
        <end position="25"/>
    </location>
</feature>
<name>A0AAV7BB69_ENGPU</name>
<organism evidence="14 15">
    <name type="scientific">Engystomops pustulosus</name>
    <name type="common">Tungara frog</name>
    <name type="synonym">Physalaemus pustulosus</name>
    <dbReference type="NCBI Taxonomy" id="76066"/>
    <lineage>
        <taxon>Eukaryota</taxon>
        <taxon>Metazoa</taxon>
        <taxon>Chordata</taxon>
        <taxon>Craniata</taxon>
        <taxon>Vertebrata</taxon>
        <taxon>Euteleostomi</taxon>
        <taxon>Amphibia</taxon>
        <taxon>Batrachia</taxon>
        <taxon>Anura</taxon>
        <taxon>Neobatrachia</taxon>
        <taxon>Hyloidea</taxon>
        <taxon>Leptodactylidae</taxon>
        <taxon>Leiuperinae</taxon>
        <taxon>Engystomops</taxon>
    </lineage>
</organism>
<comment type="similarity">
    <text evidence="10">Belongs to the DRC12 family.</text>
</comment>
<keyword evidence="4" id="KW-0963">Cytoplasm</keyword>
<comment type="caution">
    <text evidence="14">The sequence shown here is derived from an EMBL/GenBank/DDBJ whole genome shotgun (WGS) entry which is preliminary data.</text>
</comment>
<keyword evidence="9" id="KW-0966">Cell projection</keyword>
<comment type="subcellular location">
    <subcellularLocation>
        <location evidence="2">Cytoplasm</location>
        <location evidence="2">Cytoskeleton</location>
        <location evidence="2">Flagellum axoneme</location>
    </subcellularLocation>
</comment>
<keyword evidence="15" id="KW-1185">Reference proteome</keyword>
<evidence type="ECO:0000256" key="2">
    <source>
        <dbReference type="ARBA" id="ARBA00004611"/>
    </source>
</evidence>
<keyword evidence="7" id="KW-0969">Cilium</keyword>
<gene>
    <name evidence="14" type="ORF">GDO81_014537</name>
</gene>
<dbReference type="AlphaFoldDB" id="A0AAV7BB69"/>
<evidence type="ECO:0000256" key="9">
    <source>
        <dbReference type="ARBA" id="ARBA00023273"/>
    </source>
</evidence>
<evidence type="ECO:0000313" key="15">
    <source>
        <dbReference type="Proteomes" id="UP000824782"/>
    </source>
</evidence>
<reference evidence="14" key="1">
    <citation type="thesis" date="2020" institute="ProQuest LLC" country="789 East Eisenhower Parkway, Ann Arbor, MI, USA">
        <title>Comparative Genomics and Chromosome Evolution.</title>
        <authorList>
            <person name="Mudd A.B."/>
        </authorList>
    </citation>
    <scope>NUCLEOTIDE SEQUENCE</scope>
    <source>
        <strain evidence="14">237g6f4</strain>
        <tissue evidence="14">Blood</tissue>
    </source>
</reference>
<evidence type="ECO:0000256" key="12">
    <source>
        <dbReference type="SAM" id="Coils"/>
    </source>
</evidence>
<dbReference type="Gene3D" id="1.10.287.2610">
    <property type="match status" value="1"/>
</dbReference>
<evidence type="ECO:0000313" key="14">
    <source>
        <dbReference type="EMBL" id="KAG8569769.1"/>
    </source>
</evidence>
<keyword evidence="8" id="KW-0206">Cytoskeleton</keyword>
<dbReference type="InterPro" id="IPR033585">
    <property type="entry name" value="DRC12-like"/>
</dbReference>
<evidence type="ECO:0000256" key="1">
    <source>
        <dbReference type="ARBA" id="ARBA00003029"/>
    </source>
</evidence>
<evidence type="ECO:0000256" key="4">
    <source>
        <dbReference type="ARBA" id="ARBA00022490"/>
    </source>
</evidence>
<feature type="compositionally biased region" description="Basic residues" evidence="13">
    <location>
        <begin position="1"/>
        <end position="16"/>
    </location>
</feature>
<keyword evidence="6 12" id="KW-0175">Coiled coil</keyword>